<gene>
    <name evidence="8" type="ORF">GEMMAAP_02025</name>
</gene>
<organism evidence="8 9">
    <name type="scientific">Gemmatimonas phototrophica</name>
    <dbReference type="NCBI Taxonomy" id="1379270"/>
    <lineage>
        <taxon>Bacteria</taxon>
        <taxon>Pseudomonadati</taxon>
        <taxon>Gemmatimonadota</taxon>
        <taxon>Gemmatimonadia</taxon>
        <taxon>Gemmatimonadales</taxon>
        <taxon>Gemmatimonadaceae</taxon>
        <taxon>Gemmatimonas</taxon>
    </lineage>
</organism>
<evidence type="ECO:0000313" key="8">
    <source>
        <dbReference type="EMBL" id="AMW03946.1"/>
    </source>
</evidence>
<dbReference type="GO" id="GO:0015483">
    <property type="term" value="F:long-chain fatty acid transporting porin activity"/>
    <property type="evidence" value="ECO:0007669"/>
    <property type="project" value="TreeGrafter"/>
</dbReference>
<dbReference type="InterPro" id="IPR005017">
    <property type="entry name" value="OMPP1/FadL/TodX"/>
</dbReference>
<keyword evidence="7" id="KW-0998">Cell outer membrane</keyword>
<evidence type="ECO:0000256" key="2">
    <source>
        <dbReference type="ARBA" id="ARBA00008163"/>
    </source>
</evidence>
<evidence type="ECO:0000256" key="3">
    <source>
        <dbReference type="ARBA" id="ARBA00022452"/>
    </source>
</evidence>
<dbReference type="KEGG" id="gph:GEMMAAP_02025"/>
<reference evidence="8 9" key="1">
    <citation type="journal article" date="2014" name="Proc. Natl. Acad. Sci. U.S.A.">
        <title>Functional type 2 photosynthetic reaction centers found in the rare bacterial phylum Gemmatimonadetes.</title>
        <authorList>
            <person name="Zeng Y."/>
            <person name="Feng F."/>
            <person name="Medova H."/>
            <person name="Dean J."/>
            <person name="Koblizek M."/>
        </authorList>
    </citation>
    <scope>NUCLEOTIDE SEQUENCE [LARGE SCALE GENOMIC DNA]</scope>
    <source>
        <strain evidence="8 9">AP64</strain>
    </source>
</reference>
<keyword evidence="6" id="KW-0472">Membrane</keyword>
<dbReference type="PANTHER" id="PTHR35093:SF8">
    <property type="entry name" value="OUTER MEMBRANE PROTEIN NMB0088-RELATED"/>
    <property type="match status" value="1"/>
</dbReference>
<sequence>MISVPGTAHATDGHLLHGVGAVNSALGGVAIASNASLLGAFYSNPAGLASFDGTNLEMGFELLKPDRTVSSTFGTMSGSTTSDSDWSPIPAFGFSTRLENGLVIGLSGLGIGGFGVNYAADPSNPILMPRPNGFGQVYSNFQLLKISPALAWKAGEKLSLGVAANIDWQSLAVDPMPIAAPDFDPGPDNRPGTQDDRSFYPSAAAADAVFGFGFQVGLQYVVSPKVTMGLAYTSPQIFTDFKFQMTHANPNLPNFGTARTVSFRMDVPAIYGVGLAVAPTERLQMGLDAKYVTYGSTEGFEAKGYAGDGSVQGFGWQDITVVAAGAQYKASNKVTLRGGYHYSGNPIPDEQSMFNIAAPAVVQHHITGGVGVAIAKGVELNVAAYKALENTITGAMFRPQAIPGTLVSNSLSETSLLLGFTFRPIK</sequence>
<dbReference type="SUPFAM" id="SSF56935">
    <property type="entry name" value="Porins"/>
    <property type="match status" value="1"/>
</dbReference>
<proteinExistence type="inferred from homology"/>
<accession>A0A143BG09</accession>
<evidence type="ECO:0000313" key="9">
    <source>
        <dbReference type="Proteomes" id="UP000076404"/>
    </source>
</evidence>
<dbReference type="AlphaFoldDB" id="A0A143BG09"/>
<keyword evidence="5" id="KW-0732">Signal</keyword>
<evidence type="ECO:0000256" key="1">
    <source>
        <dbReference type="ARBA" id="ARBA00004571"/>
    </source>
</evidence>
<protein>
    <recommendedName>
        <fullName evidence="10">Long-chain fatty acid transporter</fullName>
    </recommendedName>
</protein>
<evidence type="ECO:0000256" key="5">
    <source>
        <dbReference type="ARBA" id="ARBA00022729"/>
    </source>
</evidence>
<keyword evidence="3" id="KW-1134">Transmembrane beta strand</keyword>
<dbReference type="Proteomes" id="UP000076404">
    <property type="component" value="Chromosome"/>
</dbReference>
<dbReference type="GO" id="GO:0009279">
    <property type="term" value="C:cell outer membrane"/>
    <property type="evidence" value="ECO:0007669"/>
    <property type="project" value="UniProtKB-SubCell"/>
</dbReference>
<evidence type="ECO:0008006" key="10">
    <source>
        <dbReference type="Google" id="ProtNLM"/>
    </source>
</evidence>
<evidence type="ECO:0000256" key="4">
    <source>
        <dbReference type="ARBA" id="ARBA00022692"/>
    </source>
</evidence>
<dbReference type="eggNOG" id="COG2067">
    <property type="taxonomic scope" value="Bacteria"/>
</dbReference>
<dbReference type="STRING" id="1379270.GEMMAAP_02025"/>
<reference evidence="8 9" key="2">
    <citation type="journal article" date="2016" name="Environ. Microbiol. Rep.">
        <title>Metagenomic evidence for the presence of phototrophic Gemmatimonadetes bacteria in diverse environments.</title>
        <authorList>
            <person name="Zeng Y."/>
            <person name="Baumbach J."/>
            <person name="Barbosa E.G."/>
            <person name="Azevedo V."/>
            <person name="Zhang C."/>
            <person name="Koblizek M."/>
        </authorList>
    </citation>
    <scope>NUCLEOTIDE SEQUENCE [LARGE SCALE GENOMIC DNA]</scope>
    <source>
        <strain evidence="8 9">AP64</strain>
    </source>
</reference>
<comment type="subcellular location">
    <subcellularLocation>
        <location evidence="1">Cell outer membrane</location>
        <topology evidence="1">Multi-pass membrane protein</topology>
    </subcellularLocation>
</comment>
<dbReference type="Gene3D" id="2.40.160.60">
    <property type="entry name" value="Outer membrane protein transport protein (OMPP1/FadL/TodX)"/>
    <property type="match status" value="1"/>
</dbReference>
<comment type="similarity">
    <text evidence="2">Belongs to the OmpP1/FadL family.</text>
</comment>
<evidence type="ECO:0000256" key="6">
    <source>
        <dbReference type="ARBA" id="ARBA00023136"/>
    </source>
</evidence>
<keyword evidence="4" id="KW-0812">Transmembrane</keyword>
<name>A0A143BG09_9BACT</name>
<dbReference type="Pfam" id="PF03349">
    <property type="entry name" value="Toluene_X"/>
    <property type="match status" value="1"/>
</dbReference>
<dbReference type="EMBL" id="CP011454">
    <property type="protein sequence ID" value="AMW03946.1"/>
    <property type="molecule type" value="Genomic_DNA"/>
</dbReference>
<keyword evidence="9" id="KW-1185">Reference proteome</keyword>
<dbReference type="PANTHER" id="PTHR35093">
    <property type="entry name" value="OUTER MEMBRANE PROTEIN NMB0088-RELATED"/>
    <property type="match status" value="1"/>
</dbReference>
<evidence type="ECO:0000256" key="7">
    <source>
        <dbReference type="ARBA" id="ARBA00023237"/>
    </source>
</evidence>